<feature type="region of interest" description="Disordered" evidence="2">
    <location>
        <begin position="42"/>
        <end position="61"/>
    </location>
</feature>
<dbReference type="EMBL" id="JAFLQW010000052">
    <property type="protein sequence ID" value="MBO0347905.1"/>
    <property type="molecule type" value="Genomic_DNA"/>
</dbReference>
<name>A0ABS3FLC4_9CYAN</name>
<dbReference type="Gene3D" id="3.40.190.10">
    <property type="entry name" value="Periplasmic binding protein-like II"/>
    <property type="match status" value="2"/>
</dbReference>
<feature type="domain" description="PBP" evidence="4">
    <location>
        <begin position="92"/>
        <end position="322"/>
    </location>
</feature>
<evidence type="ECO:0000259" key="4">
    <source>
        <dbReference type="Pfam" id="PF12849"/>
    </source>
</evidence>
<keyword evidence="1" id="KW-0732">Signal</keyword>
<keyword evidence="6" id="KW-1185">Reference proteome</keyword>
<reference evidence="5 6" key="1">
    <citation type="submission" date="2021-03" db="EMBL/GenBank/DDBJ databases">
        <title>Metabolic Capacity of the Antarctic Cyanobacterium Phormidium pseudopriestleyi that Sustains Oxygenic Photosynthesis in the Presence of Hydrogen Sulfide.</title>
        <authorList>
            <person name="Lumian J.E."/>
            <person name="Jungblut A.D."/>
            <person name="Dillon M.L."/>
            <person name="Hawes I."/>
            <person name="Doran P.T."/>
            <person name="Mackey T.J."/>
            <person name="Dick G.J."/>
            <person name="Grettenberger C.L."/>
            <person name="Sumner D.Y."/>
        </authorList>
    </citation>
    <scope>NUCLEOTIDE SEQUENCE [LARGE SCALE GENOMIC DNA]</scope>
    <source>
        <strain evidence="5 6">FRX01</strain>
    </source>
</reference>
<dbReference type="Pfam" id="PF12849">
    <property type="entry name" value="PBP_like_2"/>
    <property type="match status" value="1"/>
</dbReference>
<keyword evidence="3" id="KW-1133">Transmembrane helix</keyword>
<keyword evidence="3" id="KW-0472">Membrane</keyword>
<dbReference type="SUPFAM" id="SSF53850">
    <property type="entry name" value="Periplasmic binding protein-like II"/>
    <property type="match status" value="1"/>
</dbReference>
<evidence type="ECO:0000256" key="2">
    <source>
        <dbReference type="SAM" id="MobiDB-lite"/>
    </source>
</evidence>
<keyword evidence="3" id="KW-0812">Transmembrane</keyword>
<protein>
    <submittedName>
        <fullName evidence="5">Substrate-binding domain-containing protein</fullName>
    </submittedName>
</protein>
<evidence type="ECO:0000256" key="1">
    <source>
        <dbReference type="ARBA" id="ARBA00022729"/>
    </source>
</evidence>
<feature type="transmembrane region" description="Helical" evidence="3">
    <location>
        <begin position="7"/>
        <end position="28"/>
    </location>
</feature>
<evidence type="ECO:0000313" key="5">
    <source>
        <dbReference type="EMBL" id="MBO0347905.1"/>
    </source>
</evidence>
<organism evidence="5 6">
    <name type="scientific">Phormidium pseudopriestleyi FRX01</name>
    <dbReference type="NCBI Taxonomy" id="1759528"/>
    <lineage>
        <taxon>Bacteria</taxon>
        <taxon>Bacillati</taxon>
        <taxon>Cyanobacteriota</taxon>
        <taxon>Cyanophyceae</taxon>
        <taxon>Oscillatoriophycideae</taxon>
        <taxon>Oscillatoriales</taxon>
        <taxon>Oscillatoriaceae</taxon>
        <taxon>Phormidium</taxon>
    </lineage>
</organism>
<evidence type="ECO:0000313" key="6">
    <source>
        <dbReference type="Proteomes" id="UP000664844"/>
    </source>
</evidence>
<dbReference type="Proteomes" id="UP000664844">
    <property type="component" value="Unassembled WGS sequence"/>
</dbReference>
<sequence>MSAKKETTTLIIALAIALGLMGASVWWLTKELDWGRRFLSDTQNSTSSTETVNPQGDSHPETLAEVQNVPRGLFSHGGSSTWVSIRVAVDPAIQTVWPQFQLRYTDPARGAPSSGTGIQMLLDNQLTFAMSARPISDAEYQKARDRGFTLKEIPVAIDGIAVVVHPSLPISGITMDQFDAIYAGEITNWNEVGGPDLRIQPYGKIDRDPEDTNIILTSTTTEALRGVSSNLGGIYWASAPLLVSQCMVKPLSIGRTSNNFVAPYKLPFVPLSECPQRRNEVNLDVFRTGEYPWSRRLVVVVKENGQIDQQAGETYARFLLTEQGQDLIRKAGFVSLR</sequence>
<dbReference type="InterPro" id="IPR050811">
    <property type="entry name" value="Phosphate_ABC_transporter"/>
</dbReference>
<comment type="caution">
    <text evidence="5">The sequence shown here is derived from an EMBL/GenBank/DDBJ whole genome shotgun (WGS) entry which is preliminary data.</text>
</comment>
<evidence type="ECO:0000256" key="3">
    <source>
        <dbReference type="SAM" id="Phobius"/>
    </source>
</evidence>
<accession>A0ABS3FLC4</accession>
<dbReference type="PANTHER" id="PTHR30570:SF1">
    <property type="entry name" value="PHOSPHATE-BINDING PROTEIN PSTS"/>
    <property type="match status" value="1"/>
</dbReference>
<feature type="compositionally biased region" description="Polar residues" evidence="2">
    <location>
        <begin position="42"/>
        <end position="56"/>
    </location>
</feature>
<dbReference type="InterPro" id="IPR024370">
    <property type="entry name" value="PBP_domain"/>
</dbReference>
<dbReference type="PANTHER" id="PTHR30570">
    <property type="entry name" value="PERIPLASMIC PHOSPHATE BINDING COMPONENT OF PHOSPHATE ABC TRANSPORTER"/>
    <property type="match status" value="1"/>
</dbReference>
<gene>
    <name evidence="5" type="ORF">J0895_02045</name>
</gene>
<proteinExistence type="predicted"/>
<dbReference type="RefSeq" id="WP_207086479.1">
    <property type="nucleotide sequence ID" value="NZ_JAFLQW010000052.1"/>
</dbReference>